<feature type="transmembrane region" description="Helical" evidence="5">
    <location>
        <begin position="111"/>
        <end position="131"/>
    </location>
</feature>
<dbReference type="GO" id="GO:0046583">
    <property type="term" value="F:monoatomic cation efflux transmembrane transporter activity"/>
    <property type="evidence" value="ECO:0007669"/>
    <property type="project" value="TreeGrafter"/>
</dbReference>
<feature type="transmembrane region" description="Helical" evidence="5">
    <location>
        <begin position="178"/>
        <end position="196"/>
    </location>
</feature>
<feature type="transmembrane region" description="Helical" evidence="5">
    <location>
        <begin position="152"/>
        <end position="172"/>
    </location>
</feature>
<dbReference type="STRING" id="339866.GCA_001418255_00756"/>
<dbReference type="PANTHER" id="PTHR37955:SF1">
    <property type="entry name" value="DEP DOMAIN-CONTAINING PROTEIN"/>
    <property type="match status" value="1"/>
</dbReference>
<proteinExistence type="predicted"/>
<dbReference type="PANTHER" id="PTHR37955">
    <property type="entry name" value="TELLURITE RESISTANCE PROTEIN TEHA"/>
    <property type="match status" value="1"/>
</dbReference>
<feature type="transmembrane region" description="Helical" evidence="5">
    <location>
        <begin position="43"/>
        <end position="65"/>
    </location>
</feature>
<dbReference type="InterPro" id="IPR052951">
    <property type="entry name" value="Tellurite_res_ion_channel"/>
</dbReference>
<feature type="transmembrane region" description="Helical" evidence="5">
    <location>
        <begin position="266"/>
        <end position="286"/>
    </location>
</feature>
<comment type="subcellular location">
    <subcellularLocation>
        <location evidence="1">Membrane</location>
        <topology evidence="1">Multi-pass membrane protein</topology>
    </subcellularLocation>
</comment>
<dbReference type="AlphaFoldDB" id="A0A0K6HUV8"/>
<evidence type="ECO:0000313" key="7">
    <source>
        <dbReference type="Proteomes" id="UP000183649"/>
    </source>
</evidence>
<gene>
    <name evidence="6" type="ORF">Ga0061069_102232</name>
</gene>
<name>A0A0K6HUV8_9BURK</name>
<dbReference type="InterPro" id="IPR004695">
    <property type="entry name" value="SLAC1/Mae1/Ssu1/TehA"/>
</dbReference>
<keyword evidence="4 5" id="KW-0472">Membrane</keyword>
<organism evidence="6 7">
    <name type="scientific">Thiomonas bhubaneswarensis</name>
    <dbReference type="NCBI Taxonomy" id="339866"/>
    <lineage>
        <taxon>Bacteria</taxon>
        <taxon>Pseudomonadati</taxon>
        <taxon>Pseudomonadota</taxon>
        <taxon>Betaproteobacteria</taxon>
        <taxon>Burkholderiales</taxon>
        <taxon>Thiomonas</taxon>
    </lineage>
</organism>
<dbReference type="InterPro" id="IPR038665">
    <property type="entry name" value="Voltage-dep_anion_channel_sf"/>
</dbReference>
<evidence type="ECO:0000256" key="1">
    <source>
        <dbReference type="ARBA" id="ARBA00004141"/>
    </source>
</evidence>
<dbReference type="Proteomes" id="UP000183649">
    <property type="component" value="Unassembled WGS sequence"/>
</dbReference>
<evidence type="ECO:0000256" key="5">
    <source>
        <dbReference type="SAM" id="Phobius"/>
    </source>
</evidence>
<feature type="transmembrane region" description="Helical" evidence="5">
    <location>
        <begin position="235"/>
        <end position="254"/>
    </location>
</feature>
<feature type="transmembrane region" description="Helical" evidence="5">
    <location>
        <begin position="292"/>
        <end position="312"/>
    </location>
</feature>
<dbReference type="Gene3D" id="1.50.10.150">
    <property type="entry name" value="Voltage-dependent anion channel"/>
    <property type="match status" value="1"/>
</dbReference>
<dbReference type="GO" id="GO:0005886">
    <property type="term" value="C:plasma membrane"/>
    <property type="evidence" value="ECO:0007669"/>
    <property type="project" value="TreeGrafter"/>
</dbReference>
<dbReference type="OrthoDB" id="309023at2"/>
<dbReference type="Pfam" id="PF03595">
    <property type="entry name" value="SLAC1"/>
    <property type="match status" value="1"/>
</dbReference>
<accession>A0A0K6HUV8</accession>
<feature type="transmembrane region" description="Helical" evidence="5">
    <location>
        <begin position="86"/>
        <end position="105"/>
    </location>
</feature>
<keyword evidence="3 5" id="KW-1133">Transmembrane helix</keyword>
<protein>
    <submittedName>
        <fullName evidence="6">Tellurite resistance protein TehA and related permeases</fullName>
    </submittedName>
</protein>
<feature type="transmembrane region" description="Helical" evidence="5">
    <location>
        <begin position="208"/>
        <end position="229"/>
    </location>
</feature>
<keyword evidence="7" id="KW-1185">Reference proteome</keyword>
<evidence type="ECO:0000256" key="3">
    <source>
        <dbReference type="ARBA" id="ARBA00022989"/>
    </source>
</evidence>
<feature type="transmembrane region" description="Helical" evidence="5">
    <location>
        <begin position="12"/>
        <end position="31"/>
    </location>
</feature>
<reference evidence="7" key="1">
    <citation type="submission" date="2015-08" db="EMBL/GenBank/DDBJ databases">
        <authorList>
            <person name="Varghese N."/>
        </authorList>
    </citation>
    <scope>NUCLEOTIDE SEQUENCE [LARGE SCALE GENOMIC DNA]</scope>
    <source>
        <strain evidence="7">DSM 18181</strain>
    </source>
</reference>
<keyword evidence="2 5" id="KW-0812">Transmembrane</keyword>
<dbReference type="EMBL" id="CYHF01000002">
    <property type="protein sequence ID" value="CUA94827.1"/>
    <property type="molecule type" value="Genomic_DNA"/>
</dbReference>
<evidence type="ECO:0000256" key="4">
    <source>
        <dbReference type="ARBA" id="ARBA00023136"/>
    </source>
</evidence>
<sequence>MARAARPWLKFLAPGWFAIVVGWGGLALAWHQATVLLGEPAAVVSQVLGWAAIAALAVLLVLAVLRAQWHAGDWLADLRHPVRHPLLALLPMAMLVTAGFAVQVLGADNVWMAGFWMLGALGQLAATVWVFHRLRLSAATDKGPNWAGVTPALFMAAVGNVVVPYAGVALGFQIWSVAQWAVGAFFFVIVQGLFMVRVAAFGMLPRRLLPMIFISIAPPAAGGLGLAQIGAPVEALEGAWGIALFFVLLSFLSFKAMMQEAFTIGHWALSFPLAAFAGLSMHLALVTQSGGMQTFAILALALASVVIGWLTLATARGLRDGTLLAPEPVALIHSA</sequence>
<evidence type="ECO:0000313" key="6">
    <source>
        <dbReference type="EMBL" id="CUA94827.1"/>
    </source>
</evidence>
<evidence type="ECO:0000256" key="2">
    <source>
        <dbReference type="ARBA" id="ARBA00022692"/>
    </source>
</evidence>